<keyword evidence="1" id="KW-0812">Transmembrane</keyword>
<accession>A0A7X9XC90</accession>
<comment type="caution">
    <text evidence="2">The sequence shown here is derived from an EMBL/GenBank/DDBJ whole genome shotgun (WGS) entry which is preliminary data.</text>
</comment>
<proteinExistence type="predicted"/>
<evidence type="ECO:0000313" key="3">
    <source>
        <dbReference type="Proteomes" id="UP000576082"/>
    </source>
</evidence>
<dbReference type="RefSeq" id="WP_169659716.1">
    <property type="nucleotide sequence ID" value="NZ_JABANE010000101.1"/>
</dbReference>
<sequence>MQDKPSANAIAIKYAVILGVFSFGYPYLLEYLGKTENVFLINLNLVVMITTFVFALREYRSLNNNVLFYEEGKKIGTLLAFVSSSISKVGDYFYFHYYDRSVIDQLITLSREMIDRNPQLSEEEIEKSYRIIEFFYNTPLLQITNVLILTLFGYLFSMGLSRIMQREPVDPKQNY</sequence>
<keyword evidence="1" id="KW-1133">Transmembrane helix</keyword>
<feature type="transmembrane region" description="Helical" evidence="1">
    <location>
        <begin position="7"/>
        <end position="27"/>
    </location>
</feature>
<name>A0A7X9XC90_9BACT</name>
<dbReference type="Proteomes" id="UP000576082">
    <property type="component" value="Unassembled WGS sequence"/>
</dbReference>
<keyword evidence="1" id="KW-0472">Membrane</keyword>
<evidence type="ECO:0000256" key="1">
    <source>
        <dbReference type="SAM" id="Phobius"/>
    </source>
</evidence>
<organism evidence="2 3">
    <name type="scientific">Flammeovirga aprica JL-4</name>
    <dbReference type="NCBI Taxonomy" id="694437"/>
    <lineage>
        <taxon>Bacteria</taxon>
        <taxon>Pseudomonadati</taxon>
        <taxon>Bacteroidota</taxon>
        <taxon>Cytophagia</taxon>
        <taxon>Cytophagales</taxon>
        <taxon>Flammeovirgaceae</taxon>
        <taxon>Flammeovirga</taxon>
    </lineage>
</organism>
<evidence type="ECO:0000313" key="2">
    <source>
        <dbReference type="EMBL" id="NME71500.1"/>
    </source>
</evidence>
<protein>
    <submittedName>
        <fullName evidence="2">DUF4199 domain-containing protein</fullName>
    </submittedName>
</protein>
<dbReference type="EMBL" id="JABANE010000101">
    <property type="protein sequence ID" value="NME71500.1"/>
    <property type="molecule type" value="Genomic_DNA"/>
</dbReference>
<dbReference type="Pfam" id="PF13858">
    <property type="entry name" value="DUF4199"/>
    <property type="match status" value="1"/>
</dbReference>
<dbReference type="AlphaFoldDB" id="A0A7X9XC90"/>
<gene>
    <name evidence="2" type="ORF">HHU12_26270</name>
</gene>
<keyword evidence="3" id="KW-1185">Reference proteome</keyword>
<dbReference type="InterPro" id="IPR025250">
    <property type="entry name" value="DUF4199"/>
</dbReference>
<feature type="transmembrane region" description="Helical" evidence="1">
    <location>
        <begin position="134"/>
        <end position="156"/>
    </location>
</feature>
<reference evidence="2 3" key="1">
    <citation type="submission" date="2020-04" db="EMBL/GenBank/DDBJ databases">
        <title>Flammeovirga sp. SR4, a novel species isolated from seawater.</title>
        <authorList>
            <person name="Wang X."/>
        </authorList>
    </citation>
    <scope>NUCLEOTIDE SEQUENCE [LARGE SCALE GENOMIC DNA]</scope>
    <source>
        <strain evidence="2 3">ATCC 23126</strain>
    </source>
</reference>
<feature type="transmembrane region" description="Helical" evidence="1">
    <location>
        <begin position="39"/>
        <end position="56"/>
    </location>
</feature>